<feature type="region of interest" description="Disordered" evidence="1">
    <location>
        <begin position="433"/>
        <end position="473"/>
    </location>
</feature>
<name>A0A0S4JUK5_BODSA</name>
<organism evidence="2 3">
    <name type="scientific">Bodo saltans</name>
    <name type="common">Flagellated protozoan</name>
    <dbReference type="NCBI Taxonomy" id="75058"/>
    <lineage>
        <taxon>Eukaryota</taxon>
        <taxon>Discoba</taxon>
        <taxon>Euglenozoa</taxon>
        <taxon>Kinetoplastea</taxon>
        <taxon>Metakinetoplastina</taxon>
        <taxon>Eubodonida</taxon>
        <taxon>Bodonidae</taxon>
        <taxon>Bodo</taxon>
    </lineage>
</organism>
<proteinExistence type="predicted"/>
<evidence type="ECO:0000313" key="2">
    <source>
        <dbReference type="EMBL" id="CUG93896.1"/>
    </source>
</evidence>
<feature type="region of interest" description="Disordered" evidence="1">
    <location>
        <begin position="95"/>
        <end position="137"/>
    </location>
</feature>
<dbReference type="VEuPathDB" id="TriTrypDB:BSAL_45475"/>
<gene>
    <name evidence="2" type="ORF">BSAL_45475</name>
</gene>
<dbReference type="PANTHER" id="PTHR21477">
    <property type="entry name" value="ZGC:172139"/>
    <property type="match status" value="1"/>
</dbReference>
<dbReference type="InterPro" id="IPR019141">
    <property type="entry name" value="DUF2045"/>
</dbReference>
<feature type="compositionally biased region" description="Polar residues" evidence="1">
    <location>
        <begin position="102"/>
        <end position="129"/>
    </location>
</feature>
<dbReference type="EMBL" id="CYKH01002205">
    <property type="protein sequence ID" value="CUG93896.1"/>
    <property type="molecule type" value="Genomic_DNA"/>
</dbReference>
<reference evidence="3" key="1">
    <citation type="submission" date="2015-09" db="EMBL/GenBank/DDBJ databases">
        <authorList>
            <consortium name="Pathogen Informatics"/>
        </authorList>
    </citation>
    <scope>NUCLEOTIDE SEQUENCE [LARGE SCALE GENOMIC DNA]</scope>
    <source>
        <strain evidence="3">Lake Konstanz</strain>
    </source>
</reference>
<evidence type="ECO:0000313" key="3">
    <source>
        <dbReference type="Proteomes" id="UP000051952"/>
    </source>
</evidence>
<dbReference type="Proteomes" id="UP000051952">
    <property type="component" value="Unassembled WGS sequence"/>
</dbReference>
<dbReference type="AlphaFoldDB" id="A0A0S4JUK5"/>
<evidence type="ECO:0000256" key="1">
    <source>
        <dbReference type="SAM" id="MobiDB-lite"/>
    </source>
</evidence>
<dbReference type="Pfam" id="PF09741">
    <property type="entry name" value="DUF2045"/>
    <property type="match status" value="1"/>
</dbReference>
<sequence>MSAKTIRNLACTGVAAPLVEVSIQYQAALDSGLPDVSSRLVFQDHFLEAKSPLTSYTDDLVWVVRGTRASSLHTHVSLVRRGSADAAGLLEEAQKEEDSLGGCSSPSMEPTGDSDTFVSPQRASGNNGPDSAAEESGSQRLFRMLSDSVTPLSNRKRRIPPILWPETLALNLVTQWKFTLTVAVTRFCDVNGRTEMVAVRKEVHQVYGQPTKSVFTSDKDGRGESGDMLDYPNIYFNVENFDSGAFRDIQLSEGYNLAVLLTAGDTTDSSTSLFRGVLSYDVIMARVLRKSNESQTIPTEENKEFIPLLGPERKGKAEIALSISDADLAQLSFCSPTQRPPLSSPSGGTDSSSGLFSSIKKALSSDKKQNARSTKGTLRGDEILQCCLTFVSVSMPHICHILTSTERANPRQWLHVPETRCELDALLEASWASNADQESPASPQQPPRSKGKAPEIPPQQEGGLFASFRKRFA</sequence>
<accession>A0A0S4JUK5</accession>
<feature type="compositionally biased region" description="Polar residues" evidence="1">
    <location>
        <begin position="433"/>
        <end position="442"/>
    </location>
</feature>
<protein>
    <submittedName>
        <fullName evidence="2">Uncharacterized protein</fullName>
    </submittedName>
</protein>
<dbReference type="OrthoDB" id="1906921at2759"/>
<dbReference type="PANTHER" id="PTHR21477:SF13">
    <property type="entry name" value="KIAA0930"/>
    <property type="match status" value="1"/>
</dbReference>
<keyword evidence="3" id="KW-1185">Reference proteome</keyword>